<keyword evidence="2 5" id="KW-0768">Sushi</keyword>
<name>A0AAD5B2G4_SILAS</name>
<evidence type="ECO:0000256" key="1">
    <source>
        <dbReference type="ARBA" id="ARBA00004328"/>
    </source>
</evidence>
<dbReference type="Pfam" id="PF00084">
    <property type="entry name" value="Sushi"/>
    <property type="match status" value="3"/>
</dbReference>
<gene>
    <name evidence="8" type="ORF">C0J50_12956</name>
</gene>
<comment type="caution">
    <text evidence="5">Lacks conserved residue(s) required for the propagation of feature annotation.</text>
</comment>
<dbReference type="CDD" id="cd00033">
    <property type="entry name" value="CCP"/>
    <property type="match status" value="3"/>
</dbReference>
<evidence type="ECO:0000256" key="6">
    <source>
        <dbReference type="SAM" id="SignalP"/>
    </source>
</evidence>
<organism evidence="8 9">
    <name type="scientific">Silurus asotus</name>
    <name type="common">Amur catfish</name>
    <name type="synonym">Parasilurus asotus</name>
    <dbReference type="NCBI Taxonomy" id="30991"/>
    <lineage>
        <taxon>Eukaryota</taxon>
        <taxon>Metazoa</taxon>
        <taxon>Chordata</taxon>
        <taxon>Craniata</taxon>
        <taxon>Vertebrata</taxon>
        <taxon>Euteleostomi</taxon>
        <taxon>Actinopterygii</taxon>
        <taxon>Neopterygii</taxon>
        <taxon>Teleostei</taxon>
        <taxon>Ostariophysi</taxon>
        <taxon>Siluriformes</taxon>
        <taxon>Siluridae</taxon>
        <taxon>Silurus</taxon>
    </lineage>
</organism>
<dbReference type="InterPro" id="IPR035976">
    <property type="entry name" value="Sushi/SCR/CCP_sf"/>
</dbReference>
<comment type="subcellular location">
    <subcellularLocation>
        <location evidence="1">Virion</location>
    </subcellularLocation>
</comment>
<accession>A0AAD5B2G4</accession>
<feature type="domain" description="Sushi" evidence="7">
    <location>
        <begin position="24"/>
        <end position="82"/>
    </location>
</feature>
<comment type="caution">
    <text evidence="8">The sequence shown here is derived from an EMBL/GenBank/DDBJ whole genome shotgun (WGS) entry which is preliminary data.</text>
</comment>
<dbReference type="PANTHER" id="PTHR45785">
    <property type="entry name" value="COMPLEMENT FACTOR H-RELATED"/>
    <property type="match status" value="1"/>
</dbReference>
<dbReference type="SUPFAM" id="SSF57535">
    <property type="entry name" value="Complement control module/SCR domain"/>
    <property type="match status" value="4"/>
</dbReference>
<feature type="disulfide bond" evidence="5">
    <location>
        <begin position="150"/>
        <end position="193"/>
    </location>
</feature>
<dbReference type="PANTHER" id="PTHR45785:SF2">
    <property type="entry name" value="COMPLEMENT FACTOR H-RELATED"/>
    <property type="match status" value="1"/>
</dbReference>
<keyword evidence="9" id="KW-1185">Reference proteome</keyword>
<dbReference type="Proteomes" id="UP001205998">
    <property type="component" value="Unassembled WGS sequence"/>
</dbReference>
<dbReference type="SMART" id="SM00032">
    <property type="entry name" value="CCP"/>
    <property type="match status" value="3"/>
</dbReference>
<dbReference type="PROSITE" id="PS50923">
    <property type="entry name" value="SUSHI"/>
    <property type="match status" value="3"/>
</dbReference>
<evidence type="ECO:0000256" key="5">
    <source>
        <dbReference type="PROSITE-ProRule" id="PRU00302"/>
    </source>
</evidence>
<evidence type="ECO:0000313" key="8">
    <source>
        <dbReference type="EMBL" id="KAI5627513.1"/>
    </source>
</evidence>
<evidence type="ECO:0000313" key="9">
    <source>
        <dbReference type="Proteomes" id="UP001205998"/>
    </source>
</evidence>
<dbReference type="InterPro" id="IPR000436">
    <property type="entry name" value="Sushi_SCR_CCP_dom"/>
</dbReference>
<sequence length="269" mass="29956">MGSSLIVFYLFFLVGVYTSADDGKRCERPEQMSYGHFVIMNVTEFAHGTTIKYICGPGMESLVDTRTCSGGRWDTPLPACEEITCKQQEPKHVRIVAGTPSTFPPFKVKHSLSFQCSSSELIMMGASTITCGDDGEWSSPFPTCSGKSKCDPPPVIEFADLLIPPNSEYHLNETVEYLCRRFYTMSSGSEMTCVKGRWIGEVKCSKPCVVTADAMVANNIQPFYAQKRTLLIPHGDFLTFRCKQGSSPRFSNLLRQQCRDGVIEFPVCQ</sequence>
<evidence type="ECO:0000256" key="4">
    <source>
        <dbReference type="ARBA" id="ARBA00023157"/>
    </source>
</evidence>
<protein>
    <submittedName>
        <fullName evidence="8">Complement factor H-related protein 2</fullName>
    </submittedName>
</protein>
<feature type="signal peptide" evidence="6">
    <location>
        <begin position="1"/>
        <end position="20"/>
    </location>
</feature>
<evidence type="ECO:0000259" key="7">
    <source>
        <dbReference type="PROSITE" id="PS50923"/>
    </source>
</evidence>
<evidence type="ECO:0000256" key="2">
    <source>
        <dbReference type="ARBA" id="ARBA00022659"/>
    </source>
</evidence>
<dbReference type="EMBL" id="MU550627">
    <property type="protein sequence ID" value="KAI5627513.1"/>
    <property type="molecule type" value="Genomic_DNA"/>
</dbReference>
<proteinExistence type="predicted"/>
<feature type="domain" description="Sushi" evidence="7">
    <location>
        <begin position="83"/>
        <end position="146"/>
    </location>
</feature>
<dbReference type="Gene3D" id="2.10.70.10">
    <property type="entry name" value="Complement Module, domain 1"/>
    <property type="match status" value="4"/>
</dbReference>
<feature type="chain" id="PRO_5042104634" evidence="6">
    <location>
        <begin position="21"/>
        <end position="269"/>
    </location>
</feature>
<keyword evidence="3 6" id="KW-0732">Signal</keyword>
<reference evidence="8" key="1">
    <citation type="submission" date="2018-07" db="EMBL/GenBank/DDBJ databases">
        <title>Comparative genomics of catfishes provides insights into carnivory and benthic adaptation.</title>
        <authorList>
            <person name="Zhang Y."/>
            <person name="Wang D."/>
            <person name="Peng Z."/>
            <person name="Zheng S."/>
            <person name="Shao F."/>
            <person name="Tao W."/>
        </authorList>
    </citation>
    <scope>NUCLEOTIDE SEQUENCE</scope>
    <source>
        <strain evidence="8">Chongqing</strain>
    </source>
</reference>
<keyword evidence="4 5" id="KW-1015">Disulfide bond</keyword>
<feature type="domain" description="Sushi" evidence="7">
    <location>
        <begin position="148"/>
        <end position="206"/>
    </location>
</feature>
<dbReference type="InterPro" id="IPR051503">
    <property type="entry name" value="ComplSys_Reg/VirEntry_Med"/>
</dbReference>
<evidence type="ECO:0000256" key="3">
    <source>
        <dbReference type="ARBA" id="ARBA00022729"/>
    </source>
</evidence>
<dbReference type="AlphaFoldDB" id="A0AAD5B2G4"/>